<comment type="caution">
    <text evidence="2">The sequence shown here is derived from an EMBL/GenBank/DDBJ whole genome shotgun (WGS) entry which is preliminary data.</text>
</comment>
<feature type="chain" id="PRO_5032884337" evidence="1">
    <location>
        <begin position="21"/>
        <end position="51"/>
    </location>
</feature>
<dbReference type="EMBL" id="JACHIE010000019">
    <property type="protein sequence ID" value="MBB6458419.1"/>
    <property type="molecule type" value="Genomic_DNA"/>
</dbReference>
<keyword evidence="1" id="KW-0732">Signal</keyword>
<dbReference type="Proteomes" id="UP000578000">
    <property type="component" value="Unassembled WGS sequence"/>
</dbReference>
<evidence type="ECO:0000313" key="3">
    <source>
        <dbReference type="Proteomes" id="UP000578000"/>
    </source>
</evidence>
<dbReference type="AlphaFoldDB" id="A0A841QH50"/>
<evidence type="ECO:0000313" key="2">
    <source>
        <dbReference type="EMBL" id="MBB6458419.1"/>
    </source>
</evidence>
<gene>
    <name evidence="2" type="ORF">HNR55_003026</name>
</gene>
<keyword evidence="3" id="KW-1185">Reference proteome</keyword>
<protein>
    <submittedName>
        <fullName evidence="2">Uncharacterized protein</fullName>
    </submittedName>
</protein>
<feature type="signal peptide" evidence="1">
    <location>
        <begin position="1"/>
        <end position="20"/>
    </location>
</feature>
<proteinExistence type="predicted"/>
<name>A0A841QH50_9PROT</name>
<organism evidence="2 3">
    <name type="scientific">Acetobacter lovaniensis</name>
    <dbReference type="NCBI Taxonomy" id="104100"/>
    <lineage>
        <taxon>Bacteria</taxon>
        <taxon>Pseudomonadati</taxon>
        <taxon>Pseudomonadota</taxon>
        <taxon>Alphaproteobacteria</taxon>
        <taxon>Acetobacterales</taxon>
        <taxon>Acetobacteraceae</taxon>
        <taxon>Acetobacter</taxon>
    </lineage>
</organism>
<accession>A0A841QH50</accession>
<reference evidence="2 3" key="1">
    <citation type="submission" date="2020-08" db="EMBL/GenBank/DDBJ databases">
        <title>Genomic Encyclopedia of Type Strains, Phase IV (KMG-IV): sequencing the most valuable type-strain genomes for metagenomic binning, comparative biology and taxonomic classification.</title>
        <authorList>
            <person name="Goeker M."/>
        </authorList>
    </citation>
    <scope>NUCLEOTIDE SEQUENCE [LARGE SCALE GENOMIC DNA]</scope>
    <source>
        <strain evidence="2 3">DSM 4491</strain>
    </source>
</reference>
<evidence type="ECO:0000256" key="1">
    <source>
        <dbReference type="SAM" id="SignalP"/>
    </source>
</evidence>
<sequence>MHSLSFILAAAAMGFGLAVADRLPGESSTPATRPVVSSHMMPHSIPVFLTR</sequence>